<dbReference type="SMART" id="SM00530">
    <property type="entry name" value="HTH_XRE"/>
    <property type="match status" value="1"/>
</dbReference>
<feature type="domain" description="HTH cro/C1-type" evidence="2">
    <location>
        <begin position="11"/>
        <end position="66"/>
    </location>
</feature>
<dbReference type="InterPro" id="IPR050807">
    <property type="entry name" value="TransReg_Diox_bact_type"/>
</dbReference>
<dbReference type="AlphaFoldDB" id="F5RNX2"/>
<reference evidence="3 4" key="1">
    <citation type="submission" date="2011-04" db="EMBL/GenBank/DDBJ databases">
        <authorList>
            <person name="Muzny D."/>
            <person name="Qin X."/>
            <person name="Deng J."/>
            <person name="Jiang H."/>
            <person name="Liu Y."/>
            <person name="Qu J."/>
            <person name="Song X.-Z."/>
            <person name="Zhang L."/>
            <person name="Thornton R."/>
            <person name="Coyle M."/>
            <person name="Francisco L."/>
            <person name="Jackson L."/>
            <person name="Javaid M."/>
            <person name="Korchina V."/>
            <person name="Kovar C."/>
            <person name="Mata R."/>
            <person name="Mathew T."/>
            <person name="Ngo R."/>
            <person name="Nguyen L."/>
            <person name="Nguyen N."/>
            <person name="Okwuonu G."/>
            <person name="Ongeri F."/>
            <person name="Pham C."/>
            <person name="Simmons D."/>
            <person name="Wilczek-Boney K."/>
            <person name="Hale W."/>
            <person name="Jakkamsetti A."/>
            <person name="Pham P."/>
            <person name="Ruth R."/>
            <person name="San Lucas F."/>
            <person name="Warren J."/>
            <person name="Zhang J."/>
            <person name="Zhao Z."/>
            <person name="Zhou C."/>
            <person name="Zhu D."/>
            <person name="Lee S."/>
            <person name="Bess C."/>
            <person name="Blankenburg K."/>
            <person name="Forbes L."/>
            <person name="Fu Q."/>
            <person name="Gubbala S."/>
            <person name="Hirani K."/>
            <person name="Jayaseelan J.C."/>
            <person name="Lara F."/>
            <person name="Munidasa M."/>
            <person name="Palculict T."/>
            <person name="Patil S."/>
            <person name="Pu L.-L."/>
            <person name="Saada N."/>
            <person name="Tang L."/>
            <person name="Weissenberger G."/>
            <person name="Zhu Y."/>
            <person name="Hemphill L."/>
            <person name="Shang Y."/>
            <person name="Youmans B."/>
            <person name="Ayvaz T."/>
            <person name="Ross M."/>
            <person name="Santibanez J."/>
            <person name="Aqrawi P."/>
            <person name="Gross S."/>
            <person name="Joshi V."/>
            <person name="Fowler G."/>
            <person name="Nazareth L."/>
            <person name="Reid J."/>
            <person name="Worley K."/>
            <person name="Petrosino J."/>
            <person name="Highlander S."/>
            <person name="Gibbs R."/>
        </authorList>
    </citation>
    <scope>NUCLEOTIDE SEQUENCE [LARGE SCALE GENOMIC DNA]</scope>
    <source>
        <strain evidence="3 4">DSM 2778</strain>
    </source>
</reference>
<organism evidence="3 4">
    <name type="scientific">Centipeda periodontii DSM 2778</name>
    <dbReference type="NCBI Taxonomy" id="888060"/>
    <lineage>
        <taxon>Bacteria</taxon>
        <taxon>Bacillati</taxon>
        <taxon>Bacillota</taxon>
        <taxon>Negativicutes</taxon>
        <taxon>Selenomonadales</taxon>
        <taxon>Selenomonadaceae</taxon>
        <taxon>Centipeda</taxon>
    </lineage>
</organism>
<dbReference type="Proteomes" id="UP000004067">
    <property type="component" value="Unassembled WGS sequence"/>
</dbReference>
<dbReference type="PROSITE" id="PS50943">
    <property type="entry name" value="HTH_CROC1"/>
    <property type="match status" value="1"/>
</dbReference>
<gene>
    <name evidence="3" type="ORF">HMPREF9081_1958</name>
</gene>
<dbReference type="SUPFAM" id="SSF47413">
    <property type="entry name" value="lambda repressor-like DNA-binding domains"/>
    <property type="match status" value="1"/>
</dbReference>
<evidence type="ECO:0000313" key="3">
    <source>
        <dbReference type="EMBL" id="EGK58362.1"/>
    </source>
</evidence>
<dbReference type="PANTHER" id="PTHR46797:SF1">
    <property type="entry name" value="METHYLPHOSPHONATE SYNTHASE"/>
    <property type="match status" value="1"/>
</dbReference>
<evidence type="ECO:0000313" key="4">
    <source>
        <dbReference type="Proteomes" id="UP000004067"/>
    </source>
</evidence>
<dbReference type="GO" id="GO:0003677">
    <property type="term" value="F:DNA binding"/>
    <property type="evidence" value="ECO:0007669"/>
    <property type="project" value="UniProtKB-KW"/>
</dbReference>
<name>F5RNX2_9FIRM</name>
<dbReference type="CDD" id="cd00093">
    <property type="entry name" value="HTH_XRE"/>
    <property type="match status" value="1"/>
</dbReference>
<dbReference type="Pfam" id="PF01381">
    <property type="entry name" value="HTH_3"/>
    <property type="match status" value="1"/>
</dbReference>
<evidence type="ECO:0000256" key="1">
    <source>
        <dbReference type="ARBA" id="ARBA00023125"/>
    </source>
</evidence>
<keyword evidence="1" id="KW-0238">DNA-binding</keyword>
<dbReference type="InterPro" id="IPR001387">
    <property type="entry name" value="Cro/C1-type_HTH"/>
</dbReference>
<dbReference type="InterPro" id="IPR010982">
    <property type="entry name" value="Lambda_DNA-bd_dom_sf"/>
</dbReference>
<proteinExistence type="predicted"/>
<keyword evidence="4" id="KW-1185">Reference proteome</keyword>
<dbReference type="GO" id="GO:0003700">
    <property type="term" value="F:DNA-binding transcription factor activity"/>
    <property type="evidence" value="ECO:0007669"/>
    <property type="project" value="TreeGrafter"/>
</dbReference>
<dbReference type="EMBL" id="AFHQ01000047">
    <property type="protein sequence ID" value="EGK58362.1"/>
    <property type="molecule type" value="Genomic_DNA"/>
</dbReference>
<dbReference type="GO" id="GO:0005829">
    <property type="term" value="C:cytosol"/>
    <property type="evidence" value="ECO:0007669"/>
    <property type="project" value="TreeGrafter"/>
</dbReference>
<accession>F5RNX2</accession>
<comment type="caution">
    <text evidence="3">The sequence shown here is derived from an EMBL/GenBank/DDBJ whole genome shotgun (WGS) entry which is preliminary data.</text>
</comment>
<evidence type="ECO:0000259" key="2">
    <source>
        <dbReference type="PROSITE" id="PS50943"/>
    </source>
</evidence>
<dbReference type="HOGENOM" id="CLU_066192_29_2_9"/>
<dbReference type="STRING" id="888060.HMPREF9081_1958"/>
<dbReference type="eggNOG" id="ENOG5033BYS">
    <property type="taxonomic scope" value="Bacteria"/>
</dbReference>
<sequence>MKGGSIMPYKVKEIRLARGFSQEELSRVSGVSRQTISDLENGKVVNTTTATLTKLAEALQCSVGDIFIFGV</sequence>
<dbReference type="PANTHER" id="PTHR46797">
    <property type="entry name" value="HTH-TYPE TRANSCRIPTIONAL REGULATOR"/>
    <property type="match status" value="1"/>
</dbReference>
<protein>
    <submittedName>
        <fullName evidence="3">XRE family transcriptional regulator</fullName>
    </submittedName>
</protein>
<dbReference type="Gene3D" id="1.10.260.40">
    <property type="entry name" value="lambda repressor-like DNA-binding domains"/>
    <property type="match status" value="1"/>
</dbReference>